<comment type="caution">
    <text evidence="6">The sequence shown here is derived from an EMBL/GenBank/DDBJ whole genome shotgun (WGS) entry which is preliminary data.</text>
</comment>
<dbReference type="EMBL" id="QRJR01000008">
    <property type="protein sequence ID" value="RHH46490.1"/>
    <property type="molecule type" value="Genomic_DNA"/>
</dbReference>
<organism evidence="6 8">
    <name type="scientific">Bacteroides ovatus</name>
    <dbReference type="NCBI Taxonomy" id="28116"/>
    <lineage>
        <taxon>Bacteria</taxon>
        <taxon>Pseudomonadati</taxon>
        <taxon>Bacteroidota</taxon>
        <taxon>Bacteroidia</taxon>
        <taxon>Bacteroidales</taxon>
        <taxon>Bacteroidaceae</taxon>
        <taxon>Bacteroides</taxon>
    </lineage>
</organism>
<reference evidence="7 8" key="1">
    <citation type="submission" date="2018-08" db="EMBL/GenBank/DDBJ databases">
        <title>A genome reference for cultivated species of the human gut microbiota.</title>
        <authorList>
            <person name="Zou Y."/>
            <person name="Xue W."/>
            <person name="Luo G."/>
        </authorList>
    </citation>
    <scope>NUCLEOTIDE SEQUENCE [LARGE SCALE GENOMIC DNA]</scope>
    <source>
        <strain evidence="5 7">AF20-9LB</strain>
        <strain evidence="6 8">AM17-48</strain>
    </source>
</reference>
<accession>A0A3A9H2B6</accession>
<dbReference type="InterPro" id="IPR008397">
    <property type="entry name" value="Alginate_lyase_dom"/>
</dbReference>
<dbReference type="Proteomes" id="UP000266492">
    <property type="component" value="Unassembled WGS sequence"/>
</dbReference>
<sequence>MMKKIYYITAVFATLFLVGCGDGIDLPGVNVETDLNKIPLPDNNVNLEQVELKPSTEPMLHEGLHTEEDFQRIRDKKAAGEEPWISAYQLLVESQFSQKTADTYPTEWIKRGVSGDENYMNAARGATIAYQQALRWKIEQDDEYAAKAVENLNKWVQTCVGVTGNTNLSLAAGLYGYEFAIAGELLRDYGGWDRADFAAFQNWLLKVFYPANDDFLKRHHDTNALHYWANWCLCNIAAKMAIGIVTDRRDIYNEGIAHLQTGDTNGRLRRAIYHDYAPDYNFAQWQESGRDQGHTLMCVGLMGIICQLAWSQGDDFFAYDDNLFLRACEYAACCNYTNETVPYTTYIWQKQSQWGYPIPEEQTTLGGGKWIKRAIWALPYYHYKGIKNISDDNLKYTKIATEYVGIEGGGGYYDANSGGYDVLGLGTLMYAQ</sequence>
<evidence type="ECO:0000313" key="7">
    <source>
        <dbReference type="Proteomes" id="UP000266492"/>
    </source>
</evidence>
<reference evidence="4" key="2">
    <citation type="submission" date="2022-10" db="EMBL/GenBank/DDBJ databases">
        <title>Human gut microbiome strain richness.</title>
        <authorList>
            <person name="Chen-Liaw A."/>
        </authorList>
    </citation>
    <scope>NUCLEOTIDE SEQUENCE</scope>
    <source>
        <strain evidence="4">F7_m1001271B151109d0_201107</strain>
    </source>
</reference>
<dbReference type="SUPFAM" id="SSF48230">
    <property type="entry name" value="Chondroitin AC/alginate lyase"/>
    <property type="match status" value="1"/>
</dbReference>
<evidence type="ECO:0000313" key="5">
    <source>
        <dbReference type="EMBL" id="RGS79887.1"/>
    </source>
</evidence>
<dbReference type="RefSeq" id="WP_008774957.1">
    <property type="nucleotide sequence ID" value="NZ_BAABYJ010000001.1"/>
</dbReference>
<proteinExistence type="predicted"/>
<dbReference type="PROSITE" id="PS51257">
    <property type="entry name" value="PROKAR_LIPOPROTEIN"/>
    <property type="match status" value="1"/>
</dbReference>
<dbReference type="EMBL" id="JAQNWR010000009">
    <property type="protein sequence ID" value="MDC2409132.1"/>
    <property type="molecule type" value="Genomic_DNA"/>
</dbReference>
<keyword evidence="1" id="KW-0732">Signal</keyword>
<gene>
    <name evidence="6" type="ORF">DW206_11350</name>
    <name evidence="5" type="ORF">DWX70_23115</name>
    <name evidence="4" type="ORF">PO240_14740</name>
</gene>
<keyword evidence="2 4" id="KW-0456">Lyase</keyword>
<dbReference type="InterPro" id="IPR008929">
    <property type="entry name" value="Chondroitin_lyas"/>
</dbReference>
<evidence type="ECO:0000256" key="1">
    <source>
        <dbReference type="ARBA" id="ARBA00022729"/>
    </source>
</evidence>
<dbReference type="GO" id="GO:0016829">
    <property type="term" value="F:lyase activity"/>
    <property type="evidence" value="ECO:0007669"/>
    <property type="project" value="UniProtKB-KW"/>
</dbReference>
<dbReference type="GO" id="GO:0042597">
    <property type="term" value="C:periplasmic space"/>
    <property type="evidence" value="ECO:0007669"/>
    <property type="project" value="InterPro"/>
</dbReference>
<evidence type="ECO:0000256" key="2">
    <source>
        <dbReference type="ARBA" id="ARBA00023239"/>
    </source>
</evidence>
<dbReference type="Proteomes" id="UP000283329">
    <property type="component" value="Unassembled WGS sequence"/>
</dbReference>
<dbReference type="Pfam" id="PF05426">
    <property type="entry name" value="Alginate_lyase"/>
    <property type="match status" value="1"/>
</dbReference>
<evidence type="ECO:0000259" key="3">
    <source>
        <dbReference type="Pfam" id="PF05426"/>
    </source>
</evidence>
<evidence type="ECO:0000313" key="6">
    <source>
        <dbReference type="EMBL" id="RHH46490.1"/>
    </source>
</evidence>
<dbReference type="EMBL" id="QRVZ01000029">
    <property type="protein sequence ID" value="RGS79887.1"/>
    <property type="molecule type" value="Genomic_DNA"/>
</dbReference>
<dbReference type="AlphaFoldDB" id="A0A3A9H2B6"/>
<feature type="domain" description="Alginate lyase" evidence="3">
    <location>
        <begin position="116"/>
        <end position="332"/>
    </location>
</feature>
<evidence type="ECO:0000313" key="4">
    <source>
        <dbReference type="EMBL" id="MDC2409132.1"/>
    </source>
</evidence>
<evidence type="ECO:0000313" key="8">
    <source>
        <dbReference type="Proteomes" id="UP000283329"/>
    </source>
</evidence>
<name>A0A3A9H2B6_BACOV</name>
<dbReference type="Gene3D" id="1.50.10.100">
    <property type="entry name" value="Chondroitin AC/alginate lyase"/>
    <property type="match status" value="1"/>
</dbReference>
<protein>
    <submittedName>
        <fullName evidence="4">Alginate lyase family protein</fullName>
    </submittedName>
    <submittedName>
        <fullName evidence="6">Twin-arginine translocation pathway signal protein</fullName>
    </submittedName>
</protein>
<dbReference type="Proteomes" id="UP001214017">
    <property type="component" value="Unassembled WGS sequence"/>
</dbReference>